<evidence type="ECO:0000259" key="8">
    <source>
        <dbReference type="Pfam" id="PF03895"/>
    </source>
</evidence>
<reference evidence="9 10" key="1">
    <citation type="submission" date="2019-03" db="EMBL/GenBank/DDBJ databases">
        <title>Genomic Encyclopedia of Type Strains, Phase IV (KMG-IV): sequencing the most valuable type-strain genomes for metagenomic binning, comparative biology and taxonomic classification.</title>
        <authorList>
            <person name="Goeker M."/>
        </authorList>
    </citation>
    <scope>NUCLEOTIDE SEQUENCE [LARGE SCALE GENOMIC DNA]</scope>
    <source>
        <strain evidence="9 10">DSM 16380</strain>
    </source>
</reference>
<evidence type="ECO:0000256" key="7">
    <source>
        <dbReference type="ARBA" id="ARBA00023237"/>
    </source>
</evidence>
<dbReference type="Gene3D" id="3.30.1300.30">
    <property type="entry name" value="GSPII I/J protein-like"/>
    <property type="match status" value="1"/>
</dbReference>
<evidence type="ECO:0000256" key="1">
    <source>
        <dbReference type="ARBA" id="ARBA00004241"/>
    </source>
</evidence>
<feature type="domain" description="Trimeric autotransporter adhesin YadA-like C-terminal membrane anchor" evidence="8">
    <location>
        <begin position="37"/>
        <end position="97"/>
    </location>
</feature>
<dbReference type="SUPFAM" id="SSF54523">
    <property type="entry name" value="Pili subunits"/>
    <property type="match status" value="1"/>
</dbReference>
<dbReference type="Proteomes" id="UP000295537">
    <property type="component" value="Unassembled WGS sequence"/>
</dbReference>
<dbReference type="EMBL" id="SLXJ01000013">
    <property type="protein sequence ID" value="TCP16202.1"/>
    <property type="molecule type" value="Genomic_DNA"/>
</dbReference>
<evidence type="ECO:0000256" key="4">
    <source>
        <dbReference type="ARBA" id="ARBA00022692"/>
    </source>
</evidence>
<evidence type="ECO:0000256" key="5">
    <source>
        <dbReference type="ARBA" id="ARBA00022729"/>
    </source>
</evidence>
<dbReference type="GO" id="GO:0009279">
    <property type="term" value="C:cell outer membrane"/>
    <property type="evidence" value="ECO:0007669"/>
    <property type="project" value="UniProtKB-SubCell"/>
</dbReference>
<comment type="subcellular location">
    <subcellularLocation>
        <location evidence="2">Cell outer membrane</location>
    </subcellularLocation>
    <subcellularLocation>
        <location evidence="1">Cell surface</location>
    </subcellularLocation>
</comment>
<sequence length="97" mass="10208">LSNELGMKVQEINSRIQNVDNRLQNGIASAVAAASLVQAYNPSDSLFAIGVGSYRGRNALAIGYSKVSDSGKVIFKVTGSVNQFSDYTGGASIGFKF</sequence>
<dbReference type="GO" id="GO:0009986">
    <property type="term" value="C:cell surface"/>
    <property type="evidence" value="ECO:0007669"/>
    <property type="project" value="UniProtKB-SubCell"/>
</dbReference>
<evidence type="ECO:0000313" key="9">
    <source>
        <dbReference type="EMBL" id="TCP16202.1"/>
    </source>
</evidence>
<organism evidence="9 10">
    <name type="scientific">Nicoletella semolina</name>
    <dbReference type="NCBI Taxonomy" id="271160"/>
    <lineage>
        <taxon>Bacteria</taxon>
        <taxon>Pseudomonadati</taxon>
        <taxon>Pseudomonadota</taxon>
        <taxon>Gammaproteobacteria</taxon>
        <taxon>Pasteurellales</taxon>
        <taxon>Pasteurellaceae</taxon>
        <taxon>Nicoletella</taxon>
    </lineage>
</organism>
<keyword evidence="10" id="KW-1185">Reference proteome</keyword>
<keyword evidence="5" id="KW-0732">Signal</keyword>
<keyword evidence="6" id="KW-0472">Membrane</keyword>
<keyword evidence="4" id="KW-0812">Transmembrane</keyword>
<dbReference type="InterPro" id="IPR045584">
    <property type="entry name" value="Pilin-like"/>
</dbReference>
<protein>
    <submittedName>
        <fullName evidence="9">YadA-like protein</fullName>
    </submittedName>
</protein>
<evidence type="ECO:0000256" key="6">
    <source>
        <dbReference type="ARBA" id="ARBA00023136"/>
    </source>
</evidence>
<dbReference type="Pfam" id="PF03895">
    <property type="entry name" value="YadA_anchor"/>
    <property type="match status" value="1"/>
</dbReference>
<evidence type="ECO:0000313" key="10">
    <source>
        <dbReference type="Proteomes" id="UP000295537"/>
    </source>
</evidence>
<proteinExistence type="predicted"/>
<keyword evidence="3" id="KW-1134">Transmembrane beta strand</keyword>
<dbReference type="RefSeq" id="WP_207906498.1">
    <property type="nucleotide sequence ID" value="NZ_SLXJ01000013.1"/>
</dbReference>
<dbReference type="AlphaFoldDB" id="A0A4R2N5P2"/>
<keyword evidence="7" id="KW-0998">Cell outer membrane</keyword>
<comment type="caution">
    <text evidence="9">The sequence shown here is derived from an EMBL/GenBank/DDBJ whole genome shotgun (WGS) entry which is preliminary data.</text>
</comment>
<dbReference type="InterPro" id="IPR005594">
    <property type="entry name" value="YadA_C"/>
</dbReference>
<name>A0A4R2N5P2_9PAST</name>
<evidence type="ECO:0000256" key="3">
    <source>
        <dbReference type="ARBA" id="ARBA00022452"/>
    </source>
</evidence>
<accession>A0A4R2N5P2</accession>
<evidence type="ECO:0000256" key="2">
    <source>
        <dbReference type="ARBA" id="ARBA00004442"/>
    </source>
</evidence>
<feature type="non-terminal residue" evidence="9">
    <location>
        <position position="1"/>
    </location>
</feature>
<gene>
    <name evidence="9" type="ORF">EV693_1131</name>
</gene>